<dbReference type="InParanoid" id="A0A2P6NEG5"/>
<gene>
    <name evidence="1" type="ORF">PROFUN_10252</name>
</gene>
<sequence length="74" mass="8453">MPRLRKPKSTARHHVRCQGPTTDILTPAQVISFDFWKRKLASLADPCVMKASFHSKRHYITSTSITLITGKQFI</sequence>
<name>A0A2P6NEG5_9EUKA</name>
<accession>A0A2P6NEG5</accession>
<reference evidence="1 2" key="1">
    <citation type="journal article" date="2018" name="Genome Biol. Evol.">
        <title>Multiple Roots of Fruiting Body Formation in Amoebozoa.</title>
        <authorList>
            <person name="Hillmann F."/>
            <person name="Forbes G."/>
            <person name="Novohradska S."/>
            <person name="Ferling I."/>
            <person name="Riege K."/>
            <person name="Groth M."/>
            <person name="Westermann M."/>
            <person name="Marz M."/>
            <person name="Spaller T."/>
            <person name="Winckler T."/>
            <person name="Schaap P."/>
            <person name="Glockner G."/>
        </authorList>
    </citation>
    <scope>NUCLEOTIDE SEQUENCE [LARGE SCALE GENOMIC DNA]</scope>
    <source>
        <strain evidence="1 2">Jena</strain>
    </source>
</reference>
<keyword evidence="2" id="KW-1185">Reference proteome</keyword>
<proteinExistence type="predicted"/>
<dbReference type="AlphaFoldDB" id="A0A2P6NEG5"/>
<dbReference type="Proteomes" id="UP000241769">
    <property type="component" value="Unassembled WGS sequence"/>
</dbReference>
<evidence type="ECO:0000313" key="2">
    <source>
        <dbReference type="Proteomes" id="UP000241769"/>
    </source>
</evidence>
<dbReference type="EMBL" id="MDYQ01000105">
    <property type="protein sequence ID" value="PRP82348.1"/>
    <property type="molecule type" value="Genomic_DNA"/>
</dbReference>
<organism evidence="1 2">
    <name type="scientific">Planoprotostelium fungivorum</name>
    <dbReference type="NCBI Taxonomy" id="1890364"/>
    <lineage>
        <taxon>Eukaryota</taxon>
        <taxon>Amoebozoa</taxon>
        <taxon>Evosea</taxon>
        <taxon>Variosea</taxon>
        <taxon>Cavosteliida</taxon>
        <taxon>Cavosteliaceae</taxon>
        <taxon>Planoprotostelium</taxon>
    </lineage>
</organism>
<comment type="caution">
    <text evidence="1">The sequence shown here is derived from an EMBL/GenBank/DDBJ whole genome shotgun (WGS) entry which is preliminary data.</text>
</comment>
<protein>
    <submittedName>
        <fullName evidence="1">Uncharacterized protein</fullName>
    </submittedName>
</protein>
<evidence type="ECO:0000313" key="1">
    <source>
        <dbReference type="EMBL" id="PRP82348.1"/>
    </source>
</evidence>